<reference evidence="1 2" key="1">
    <citation type="journal article" date="2024" name="Nat. Commun.">
        <title>Phylogenomics reveals the evolutionary origins of lichenization in chlorophyte algae.</title>
        <authorList>
            <person name="Puginier C."/>
            <person name="Libourel C."/>
            <person name="Otte J."/>
            <person name="Skaloud P."/>
            <person name="Haon M."/>
            <person name="Grisel S."/>
            <person name="Petersen M."/>
            <person name="Berrin J.G."/>
            <person name="Delaux P.M."/>
            <person name="Dal Grande F."/>
            <person name="Keller J."/>
        </authorList>
    </citation>
    <scope>NUCLEOTIDE SEQUENCE [LARGE SCALE GENOMIC DNA]</scope>
    <source>
        <strain evidence="1 2">SAG 2523</strain>
    </source>
</reference>
<accession>A0AAW1T071</accession>
<name>A0AAW1T071_9CHLO</name>
<dbReference type="EMBL" id="JALJOV010000627">
    <property type="protein sequence ID" value="KAK9862297.1"/>
    <property type="molecule type" value="Genomic_DNA"/>
</dbReference>
<dbReference type="Pfam" id="PF14076">
    <property type="entry name" value="DUF4258"/>
    <property type="match status" value="1"/>
</dbReference>
<comment type="caution">
    <text evidence="1">The sequence shown here is derived from an EMBL/GenBank/DDBJ whole genome shotgun (WGS) entry which is preliminary data.</text>
</comment>
<protein>
    <submittedName>
        <fullName evidence="1">Uncharacterized protein</fullName>
    </submittedName>
</protein>
<dbReference type="InterPro" id="IPR025354">
    <property type="entry name" value="DUF4258"/>
</dbReference>
<dbReference type="Proteomes" id="UP001485043">
    <property type="component" value="Unassembled WGS sequence"/>
</dbReference>
<gene>
    <name evidence="1" type="ORF">WJX84_008731</name>
</gene>
<sequence>MDCRHIPKDQVLQALVSGKINSSKSDKRSLPCPKYVVDASIGANKKNIQAVFSSCPTFTNVVTVIDKDTNWECVCP</sequence>
<evidence type="ECO:0000313" key="1">
    <source>
        <dbReference type="EMBL" id="KAK9862297.1"/>
    </source>
</evidence>
<organism evidence="1 2">
    <name type="scientific">Apatococcus fuscideae</name>
    <dbReference type="NCBI Taxonomy" id="2026836"/>
    <lineage>
        <taxon>Eukaryota</taxon>
        <taxon>Viridiplantae</taxon>
        <taxon>Chlorophyta</taxon>
        <taxon>core chlorophytes</taxon>
        <taxon>Trebouxiophyceae</taxon>
        <taxon>Chlorellales</taxon>
        <taxon>Chlorellaceae</taxon>
        <taxon>Apatococcus</taxon>
    </lineage>
</organism>
<proteinExistence type="predicted"/>
<dbReference type="AlphaFoldDB" id="A0AAW1T071"/>
<keyword evidence="2" id="KW-1185">Reference proteome</keyword>
<evidence type="ECO:0000313" key="2">
    <source>
        <dbReference type="Proteomes" id="UP001485043"/>
    </source>
</evidence>